<protein>
    <submittedName>
        <fullName evidence="2">Uncharacterized protein</fullName>
    </submittedName>
</protein>
<dbReference type="Proteomes" id="UP000184383">
    <property type="component" value="Unassembled WGS sequence"/>
</dbReference>
<gene>
    <name evidence="2" type="ORF">ASPWEDRAFT_38072</name>
</gene>
<feature type="compositionally biased region" description="Pro residues" evidence="1">
    <location>
        <begin position="23"/>
        <end position="36"/>
    </location>
</feature>
<feature type="region of interest" description="Disordered" evidence="1">
    <location>
        <begin position="1"/>
        <end position="72"/>
    </location>
</feature>
<feature type="region of interest" description="Disordered" evidence="1">
    <location>
        <begin position="130"/>
        <end position="161"/>
    </location>
</feature>
<keyword evidence="3" id="KW-1185">Reference proteome</keyword>
<evidence type="ECO:0000313" key="2">
    <source>
        <dbReference type="EMBL" id="OJJ36487.1"/>
    </source>
</evidence>
<proteinExistence type="predicted"/>
<dbReference type="EMBL" id="KV878211">
    <property type="protein sequence ID" value="OJJ36487.1"/>
    <property type="molecule type" value="Genomic_DNA"/>
</dbReference>
<evidence type="ECO:0000313" key="3">
    <source>
        <dbReference type="Proteomes" id="UP000184383"/>
    </source>
</evidence>
<dbReference type="AlphaFoldDB" id="A0A1L9RNS6"/>
<sequence length="210" mass="23418">MMFTSSSTNSSRDFSLPDSPVSGHPPQPQASFPPPPIRRRPVPSSTNSINPPKARRFYSSPLHEGSSDSSTPLQVYGLEQREPSIYNEKPKLLRRFSHALDDIKEDFSLQLDPRTTADKIKRRSTLMLDGWNAPSTPSAYPGSQSSFDVSSQSPERSSLSRPMSILSFDNWSPPRRLGRRLTMTFSQRRKRLNQGASISSPNLIGASTQI</sequence>
<evidence type="ECO:0000256" key="1">
    <source>
        <dbReference type="SAM" id="MobiDB-lite"/>
    </source>
</evidence>
<dbReference type="OrthoDB" id="4227585at2759"/>
<dbReference type="GeneID" id="63750672"/>
<accession>A0A1L9RNS6</accession>
<feature type="compositionally biased region" description="Low complexity" evidence="1">
    <location>
        <begin position="1"/>
        <end position="11"/>
    </location>
</feature>
<reference evidence="3" key="1">
    <citation type="journal article" date="2017" name="Genome Biol.">
        <title>Comparative genomics reveals high biological diversity and specific adaptations in the industrially and medically important fungal genus Aspergillus.</title>
        <authorList>
            <person name="de Vries R.P."/>
            <person name="Riley R."/>
            <person name="Wiebenga A."/>
            <person name="Aguilar-Osorio G."/>
            <person name="Amillis S."/>
            <person name="Uchima C.A."/>
            <person name="Anderluh G."/>
            <person name="Asadollahi M."/>
            <person name="Askin M."/>
            <person name="Barry K."/>
            <person name="Battaglia E."/>
            <person name="Bayram O."/>
            <person name="Benocci T."/>
            <person name="Braus-Stromeyer S.A."/>
            <person name="Caldana C."/>
            <person name="Canovas D."/>
            <person name="Cerqueira G.C."/>
            <person name="Chen F."/>
            <person name="Chen W."/>
            <person name="Choi C."/>
            <person name="Clum A."/>
            <person name="Dos Santos R.A."/>
            <person name="Damasio A.R."/>
            <person name="Diallinas G."/>
            <person name="Emri T."/>
            <person name="Fekete E."/>
            <person name="Flipphi M."/>
            <person name="Freyberg S."/>
            <person name="Gallo A."/>
            <person name="Gournas C."/>
            <person name="Habgood R."/>
            <person name="Hainaut M."/>
            <person name="Harispe M.L."/>
            <person name="Henrissat B."/>
            <person name="Hilden K.S."/>
            <person name="Hope R."/>
            <person name="Hossain A."/>
            <person name="Karabika E."/>
            <person name="Karaffa L."/>
            <person name="Karanyi Z."/>
            <person name="Krasevec N."/>
            <person name="Kuo A."/>
            <person name="Kusch H."/>
            <person name="LaButti K."/>
            <person name="Lagendijk E.L."/>
            <person name="Lapidus A."/>
            <person name="Levasseur A."/>
            <person name="Lindquist E."/>
            <person name="Lipzen A."/>
            <person name="Logrieco A.F."/>
            <person name="MacCabe A."/>
            <person name="Maekelae M.R."/>
            <person name="Malavazi I."/>
            <person name="Melin P."/>
            <person name="Meyer V."/>
            <person name="Mielnichuk N."/>
            <person name="Miskei M."/>
            <person name="Molnar A.P."/>
            <person name="Mule G."/>
            <person name="Ngan C.Y."/>
            <person name="Orejas M."/>
            <person name="Orosz E."/>
            <person name="Ouedraogo J.P."/>
            <person name="Overkamp K.M."/>
            <person name="Park H.-S."/>
            <person name="Perrone G."/>
            <person name="Piumi F."/>
            <person name="Punt P.J."/>
            <person name="Ram A.F."/>
            <person name="Ramon A."/>
            <person name="Rauscher S."/>
            <person name="Record E."/>
            <person name="Riano-Pachon D.M."/>
            <person name="Robert V."/>
            <person name="Roehrig J."/>
            <person name="Ruller R."/>
            <person name="Salamov A."/>
            <person name="Salih N.S."/>
            <person name="Samson R.A."/>
            <person name="Sandor E."/>
            <person name="Sanguinetti M."/>
            <person name="Schuetze T."/>
            <person name="Sepcic K."/>
            <person name="Shelest E."/>
            <person name="Sherlock G."/>
            <person name="Sophianopoulou V."/>
            <person name="Squina F.M."/>
            <person name="Sun H."/>
            <person name="Susca A."/>
            <person name="Todd R.B."/>
            <person name="Tsang A."/>
            <person name="Unkles S.E."/>
            <person name="van de Wiele N."/>
            <person name="van Rossen-Uffink D."/>
            <person name="Oliveira J.V."/>
            <person name="Vesth T.C."/>
            <person name="Visser J."/>
            <person name="Yu J.-H."/>
            <person name="Zhou M."/>
            <person name="Andersen M.R."/>
            <person name="Archer D.B."/>
            <person name="Baker S.E."/>
            <person name="Benoit I."/>
            <person name="Brakhage A.A."/>
            <person name="Braus G.H."/>
            <person name="Fischer R."/>
            <person name="Frisvad J.C."/>
            <person name="Goldman G.H."/>
            <person name="Houbraken J."/>
            <person name="Oakley B."/>
            <person name="Pocsi I."/>
            <person name="Scazzocchio C."/>
            <person name="Seiboth B."/>
            <person name="vanKuyk P.A."/>
            <person name="Wortman J."/>
            <person name="Dyer P.S."/>
            <person name="Grigoriev I.V."/>
        </authorList>
    </citation>
    <scope>NUCLEOTIDE SEQUENCE [LARGE SCALE GENOMIC DNA]</scope>
    <source>
        <strain evidence="3">DTO 134E9</strain>
    </source>
</reference>
<feature type="compositionally biased region" description="Low complexity" evidence="1">
    <location>
        <begin position="143"/>
        <end position="161"/>
    </location>
</feature>
<dbReference type="RefSeq" id="XP_040690163.1">
    <property type="nucleotide sequence ID" value="XM_040834824.1"/>
</dbReference>
<name>A0A1L9RNS6_ASPWE</name>
<dbReference type="VEuPathDB" id="FungiDB:ASPWEDRAFT_38072"/>
<feature type="compositionally biased region" description="Polar residues" evidence="1">
    <location>
        <begin position="133"/>
        <end position="142"/>
    </location>
</feature>
<organism evidence="2 3">
    <name type="scientific">Aspergillus wentii DTO 134E9</name>
    <dbReference type="NCBI Taxonomy" id="1073089"/>
    <lineage>
        <taxon>Eukaryota</taxon>
        <taxon>Fungi</taxon>
        <taxon>Dikarya</taxon>
        <taxon>Ascomycota</taxon>
        <taxon>Pezizomycotina</taxon>
        <taxon>Eurotiomycetes</taxon>
        <taxon>Eurotiomycetidae</taxon>
        <taxon>Eurotiales</taxon>
        <taxon>Aspergillaceae</taxon>
        <taxon>Aspergillus</taxon>
        <taxon>Aspergillus subgen. Cremei</taxon>
    </lineage>
</organism>